<proteinExistence type="predicted"/>
<keyword evidence="1" id="KW-0808">Transferase</keyword>
<protein>
    <submittedName>
        <fullName evidence="1">Glycosyltransferase family 8 protein</fullName>
    </submittedName>
</protein>
<dbReference type="InterPro" id="IPR050587">
    <property type="entry name" value="GNT1/Glycosyltrans_8"/>
</dbReference>
<dbReference type="FunFam" id="3.90.550.10:FF:000171">
    <property type="entry name" value="Glycosyl transferase family protein"/>
    <property type="match status" value="1"/>
</dbReference>
<reference evidence="1" key="1">
    <citation type="journal article" date="2020" name="Stud. Mycol.">
        <title>101 Dothideomycetes genomes: a test case for predicting lifestyles and emergence of pathogens.</title>
        <authorList>
            <person name="Haridas S."/>
            <person name="Albert R."/>
            <person name="Binder M."/>
            <person name="Bloem J."/>
            <person name="Labutti K."/>
            <person name="Salamov A."/>
            <person name="Andreopoulos B."/>
            <person name="Baker S."/>
            <person name="Barry K."/>
            <person name="Bills G."/>
            <person name="Bluhm B."/>
            <person name="Cannon C."/>
            <person name="Castanera R."/>
            <person name="Culley D."/>
            <person name="Daum C."/>
            <person name="Ezra D."/>
            <person name="Gonzalez J."/>
            <person name="Henrissat B."/>
            <person name="Kuo A."/>
            <person name="Liang C."/>
            <person name="Lipzen A."/>
            <person name="Lutzoni F."/>
            <person name="Magnuson J."/>
            <person name="Mondo S."/>
            <person name="Nolan M."/>
            <person name="Ohm R."/>
            <person name="Pangilinan J."/>
            <person name="Park H.-J."/>
            <person name="Ramirez L."/>
            <person name="Alfaro M."/>
            <person name="Sun H."/>
            <person name="Tritt A."/>
            <person name="Yoshinaga Y."/>
            <person name="Zwiers L.-H."/>
            <person name="Turgeon B."/>
            <person name="Goodwin S."/>
            <person name="Spatafora J."/>
            <person name="Crous P."/>
            <person name="Grigoriev I."/>
        </authorList>
    </citation>
    <scope>NUCLEOTIDE SEQUENCE</scope>
    <source>
        <strain evidence="1">Tuck. ex Michener</strain>
    </source>
</reference>
<dbReference type="AlphaFoldDB" id="A0A6A6H177"/>
<dbReference type="InterPro" id="IPR002495">
    <property type="entry name" value="Glyco_trans_8"/>
</dbReference>
<dbReference type="InterPro" id="IPR029044">
    <property type="entry name" value="Nucleotide-diphossugar_trans"/>
</dbReference>
<gene>
    <name evidence="1" type="ORF">EV356DRAFT_471250</name>
</gene>
<dbReference type="Gene3D" id="3.90.550.10">
    <property type="entry name" value="Spore Coat Polysaccharide Biosynthesis Protein SpsA, Chain A"/>
    <property type="match status" value="1"/>
</dbReference>
<sequence length="322" mass="36546">MAEPRLNGAVSQVNPEQTRVVDSKKVWATLITNTKYLTGLLCLDYSLKRTESAYPLVALYTDSFPPEGHRALDDRGIPKKRVNFLQPSEDRDLSGDPRFHATWSKLTLFSLVEYERVVLLDSDMVVRGNMDELMDLELDPVEMGGKGNRVFAASHACACNPFNRPHYPKTWVPENCAFTAQHNDPETAQRIGAPCTAGVGMLNSGLIVAIPSAAIYTACLKQLESPATEEYKFPDQALLSDVYNGRWVALPYIYNALKTLRMPGVHDKIWRDDSVKVVHYILDPKPWNEQKGQESDITNKWWWDVNEPRLQDEQKKDIHDGW</sequence>
<keyword evidence="2" id="KW-1185">Reference proteome</keyword>
<dbReference type="SUPFAM" id="SSF53448">
    <property type="entry name" value="Nucleotide-diphospho-sugar transferases"/>
    <property type="match status" value="1"/>
</dbReference>
<dbReference type="OrthoDB" id="2014201at2759"/>
<dbReference type="CDD" id="cd02537">
    <property type="entry name" value="GT8_Glycogenin"/>
    <property type="match status" value="1"/>
</dbReference>
<dbReference type="EMBL" id="ML991823">
    <property type="protein sequence ID" value="KAF2231732.1"/>
    <property type="molecule type" value="Genomic_DNA"/>
</dbReference>
<accession>A0A6A6H177</accession>
<evidence type="ECO:0000313" key="2">
    <source>
        <dbReference type="Proteomes" id="UP000800092"/>
    </source>
</evidence>
<dbReference type="Proteomes" id="UP000800092">
    <property type="component" value="Unassembled WGS sequence"/>
</dbReference>
<dbReference type="Pfam" id="PF01501">
    <property type="entry name" value="Glyco_transf_8"/>
    <property type="match status" value="1"/>
</dbReference>
<dbReference type="GO" id="GO:0016757">
    <property type="term" value="F:glycosyltransferase activity"/>
    <property type="evidence" value="ECO:0007669"/>
    <property type="project" value="InterPro"/>
</dbReference>
<name>A0A6A6H177_VIRVR</name>
<dbReference type="PANTHER" id="PTHR11183">
    <property type="entry name" value="GLYCOGENIN SUBFAMILY MEMBER"/>
    <property type="match status" value="1"/>
</dbReference>
<organism evidence="1 2">
    <name type="scientific">Viridothelium virens</name>
    <name type="common">Speckled blister lichen</name>
    <name type="synonym">Trypethelium virens</name>
    <dbReference type="NCBI Taxonomy" id="1048519"/>
    <lineage>
        <taxon>Eukaryota</taxon>
        <taxon>Fungi</taxon>
        <taxon>Dikarya</taxon>
        <taxon>Ascomycota</taxon>
        <taxon>Pezizomycotina</taxon>
        <taxon>Dothideomycetes</taxon>
        <taxon>Dothideomycetes incertae sedis</taxon>
        <taxon>Trypetheliales</taxon>
        <taxon>Trypetheliaceae</taxon>
        <taxon>Viridothelium</taxon>
    </lineage>
</organism>
<evidence type="ECO:0000313" key="1">
    <source>
        <dbReference type="EMBL" id="KAF2231732.1"/>
    </source>
</evidence>